<gene>
    <name evidence="1" type="ORF">NCTC11951_01292</name>
</gene>
<proteinExistence type="predicted"/>
<dbReference type="Proteomes" id="UP000275504">
    <property type="component" value="Chromosome"/>
</dbReference>
<protein>
    <submittedName>
        <fullName evidence="1">Uncharacterized protein</fullName>
    </submittedName>
</protein>
<evidence type="ECO:0000313" key="2">
    <source>
        <dbReference type="Proteomes" id="UP000275504"/>
    </source>
</evidence>
<reference evidence="1 2" key="1">
    <citation type="submission" date="2018-12" db="EMBL/GenBank/DDBJ databases">
        <authorList>
            <consortium name="Pathogen Informatics"/>
        </authorList>
    </citation>
    <scope>NUCLEOTIDE SEQUENCE [LARGE SCALE GENOMIC DNA]</scope>
    <source>
        <strain evidence="1 2">NCTC11951</strain>
    </source>
</reference>
<evidence type="ECO:0000313" key="1">
    <source>
        <dbReference type="EMBL" id="VEG62162.1"/>
    </source>
</evidence>
<dbReference type="EMBL" id="LR134359">
    <property type="protein sequence ID" value="VEG62162.1"/>
    <property type="molecule type" value="Genomic_DNA"/>
</dbReference>
<dbReference type="AlphaFoldDB" id="A0A3S4S893"/>
<organism evidence="1 2">
    <name type="scientific">Campylobacter jejuni subsp. doylei</name>
    <dbReference type="NCBI Taxonomy" id="32021"/>
    <lineage>
        <taxon>Bacteria</taxon>
        <taxon>Pseudomonadati</taxon>
        <taxon>Campylobacterota</taxon>
        <taxon>Epsilonproteobacteria</taxon>
        <taxon>Campylobacterales</taxon>
        <taxon>Campylobacteraceae</taxon>
        <taxon>Campylobacter</taxon>
    </lineage>
</organism>
<name>A0A3S4S893_CAMJU</name>
<sequence>MDKGINECEFLLQKDGNGLSTNNANEVSALSYPQANQIKARLSTQGIYADVNSHAIGRF</sequence>
<accession>A0A3S4S893</accession>